<evidence type="ECO:0000256" key="1">
    <source>
        <dbReference type="SAM" id="Coils"/>
    </source>
</evidence>
<dbReference type="AlphaFoldDB" id="A0A840SI65"/>
<dbReference type="EMBL" id="CP031517">
    <property type="protein sequence ID" value="QOS40997.1"/>
    <property type="molecule type" value="Genomic_DNA"/>
</dbReference>
<dbReference type="RefSeq" id="WP_184652529.1">
    <property type="nucleotide sequence ID" value="NZ_JACHFR010000002.1"/>
</dbReference>
<sequence>MDNATIKEMLLDIQESQLDFTVTMTGKESTRVNGLYKPDTREILLHNKNFKTDTQLIYTAIHEYTHHLINEEDIIKNGGREPPHCSKSHTNYFWAKFHGLLDIAEEKGYYKLDMTLSPELESLTQEIREKYIVPNGHLMQELGKSLIKAHTLCDEANIRYEDYIDRVLQLPRTTAKSITKVGLLPEADADLGFENMKLVASQKKVSDIEKVHEAIKQGKSPDSVIAMMKKKAKEIDPKEKLEKERDRLTKTINELTTRLEYVEESLASL</sequence>
<gene>
    <name evidence="3" type="ORF">DYE49_11285</name>
    <name evidence="2" type="ORF">HNP77_001470</name>
</gene>
<protein>
    <submittedName>
        <fullName evidence="2">Uncharacterized protein</fullName>
    </submittedName>
</protein>
<dbReference type="Proteomes" id="UP000578697">
    <property type="component" value="Unassembled WGS sequence"/>
</dbReference>
<reference evidence="2 4" key="2">
    <citation type="submission" date="2020-08" db="EMBL/GenBank/DDBJ databases">
        <title>Genomic Encyclopedia of Type Strains, Phase IV (KMG-IV): sequencing the most valuable type-strain genomes for metagenomic binning, comparative biology and taxonomic classification.</title>
        <authorList>
            <person name="Goeker M."/>
        </authorList>
    </citation>
    <scope>NUCLEOTIDE SEQUENCE [LARGE SCALE GENOMIC DNA]</scope>
    <source>
        <strain evidence="2 4">DSM 103679</strain>
    </source>
</reference>
<keyword evidence="1" id="KW-0175">Coiled coil</keyword>
<proteinExistence type="predicted"/>
<feature type="coiled-coil region" evidence="1">
    <location>
        <begin position="238"/>
        <end position="265"/>
    </location>
</feature>
<organism evidence="2 4">
    <name type="scientific">Treponema rectale</name>
    <dbReference type="NCBI Taxonomy" id="744512"/>
    <lineage>
        <taxon>Bacteria</taxon>
        <taxon>Pseudomonadati</taxon>
        <taxon>Spirochaetota</taxon>
        <taxon>Spirochaetia</taxon>
        <taxon>Spirochaetales</taxon>
        <taxon>Treponemataceae</taxon>
        <taxon>Treponema</taxon>
    </lineage>
</organism>
<evidence type="ECO:0000313" key="4">
    <source>
        <dbReference type="Proteomes" id="UP000578697"/>
    </source>
</evidence>
<dbReference type="Proteomes" id="UP000593591">
    <property type="component" value="Chromosome"/>
</dbReference>
<accession>A0A840SI65</accession>
<evidence type="ECO:0000313" key="3">
    <source>
        <dbReference type="EMBL" id="QOS40997.1"/>
    </source>
</evidence>
<name>A0A840SI65_9SPIR</name>
<reference evidence="3 5" key="1">
    <citation type="submission" date="2018-08" db="EMBL/GenBank/DDBJ databases">
        <title>The first complete genome of Treponema rectale (CHPAT), a commensal spirochete of the bovine rectum.</title>
        <authorList>
            <person name="Staton G.J."/>
            <person name="Clegg S.R."/>
            <person name="Carter S.D."/>
            <person name="Radford A.D."/>
            <person name="Darby A."/>
            <person name="Hall N."/>
            <person name="Birtles R.J."/>
            <person name="Evans N.J."/>
        </authorList>
    </citation>
    <scope>NUCLEOTIDE SEQUENCE [LARGE SCALE GENOMIC DNA]</scope>
    <source>
        <strain evidence="3 5">CHPA</strain>
    </source>
</reference>
<dbReference type="EMBL" id="JACHFR010000002">
    <property type="protein sequence ID" value="MBB5219101.1"/>
    <property type="molecule type" value="Genomic_DNA"/>
</dbReference>
<dbReference type="KEGG" id="trc:DYE49_11285"/>
<keyword evidence="4" id="KW-1185">Reference proteome</keyword>
<evidence type="ECO:0000313" key="5">
    <source>
        <dbReference type="Proteomes" id="UP000593591"/>
    </source>
</evidence>
<evidence type="ECO:0000313" key="2">
    <source>
        <dbReference type="EMBL" id="MBB5219101.1"/>
    </source>
</evidence>